<dbReference type="EMBL" id="SDOZ01000002">
    <property type="protein sequence ID" value="RXZ62063.1"/>
    <property type="molecule type" value="Genomic_DNA"/>
</dbReference>
<dbReference type="AlphaFoldDB" id="A0A4Q2KFQ2"/>
<accession>A0A4Q2KFQ2</accession>
<keyword evidence="2" id="KW-1185">Reference proteome</keyword>
<dbReference type="OrthoDB" id="3242535at2"/>
<organism evidence="1 2">
    <name type="scientific">Candidatus Borkfalkia ceftriaxoniphila</name>
    <dbReference type="NCBI Taxonomy" id="2508949"/>
    <lineage>
        <taxon>Bacteria</taxon>
        <taxon>Bacillati</taxon>
        <taxon>Bacillota</taxon>
        <taxon>Clostridia</taxon>
        <taxon>Christensenellales</taxon>
        <taxon>Christensenellaceae</taxon>
        <taxon>Candidatus Borkfalkia</taxon>
    </lineage>
</organism>
<dbReference type="Pfam" id="PF16126">
    <property type="entry name" value="DUF4838"/>
    <property type="match status" value="1"/>
</dbReference>
<proteinExistence type="predicted"/>
<comment type="caution">
    <text evidence="1">The sequence shown here is derived from an EMBL/GenBank/DDBJ whole genome shotgun (WGS) entry which is preliminary data.</text>
</comment>
<protein>
    <submittedName>
        <fullName evidence="1">DUF4838 domain-containing protein</fullName>
    </submittedName>
</protein>
<dbReference type="InterPro" id="IPR032287">
    <property type="entry name" value="DUF4838"/>
</dbReference>
<sequence>MRRLFMERVIRFAYKELARYFKIMTGDEADIRLSVDMSLLEKDMDAYLDDKYEISVRGGRGVIRGVNARSVLIGVYRFFRECGCVFVRPGVNGDRIPRLSVKDCTVELVCRPSYRFRTITIEGANSLGDVLSLIDWSIKNGFNAYFTQFRDSNTFFERWYNRERNDLTNGVGLQDEEARAFVRLISDELKKRGMLFHAVGHGWTCESIGYKARGWYKVKPGSVPDYDREYLAEIDGARDFYMDTPLYSQLCYSNEKVQEKMIDSVVEYLLDHPEVDYLHFWLGDNYNNFCECEKCAQLSVSDWYVVLLNKLDERLTQKHISAKIVFLIYFELLWPPVQKQLKHPERFVMMFAPITRTYSKSFLGEKRVEGVKRALPKFRLNRLRFPSDLRENLEFLYANQDRFSGDAFDFDYHLMWEPFKDLAGVKLAEVIHDDVRALKDLGLNGMVSCQIQKAFMPHGLGIYAMGRTLENSDVDFARLRKEYLSAAFGDHVSSVVNILQIFYDCHCPEYLRNEHSEIDARQAEAFDNGADRLREGAKQLRFLRKEESDKTVDLSLKLLAYYCELCAHYFLALGAKARGEAREKVREKFSEMHKFLFENESEYGNYLDSFYFDLMSEQILNSDWNNVLTA</sequence>
<evidence type="ECO:0000313" key="1">
    <source>
        <dbReference type="EMBL" id="RXZ62063.1"/>
    </source>
</evidence>
<name>A0A4Q2KFQ2_9FIRM</name>
<evidence type="ECO:0000313" key="2">
    <source>
        <dbReference type="Proteomes" id="UP000291269"/>
    </source>
</evidence>
<reference evidence="1 2" key="1">
    <citation type="journal article" date="2019" name="Gut">
        <title>Antibiotics-induced monodominance of a novel gut bacterial order.</title>
        <authorList>
            <person name="Hildebrand F."/>
            <person name="Moitinho-Silva L."/>
            <person name="Blasche S."/>
            <person name="Jahn M.T."/>
            <person name="Gossmann T.I."/>
            <person name="Heuerta-Cepas J."/>
            <person name="Hercog R."/>
            <person name="Luetge M."/>
            <person name="Bahram M."/>
            <person name="Pryszlak A."/>
            <person name="Alves R.J."/>
            <person name="Waszak S.M."/>
            <person name="Zhu A."/>
            <person name="Ye L."/>
            <person name="Costea P.I."/>
            <person name="Aalvink S."/>
            <person name="Belzer C."/>
            <person name="Forslund S.K."/>
            <person name="Sunagawa S."/>
            <person name="Hentschel U."/>
            <person name="Merten C."/>
            <person name="Patil K.R."/>
            <person name="Benes V."/>
            <person name="Bork P."/>
        </authorList>
    </citation>
    <scope>NUCLEOTIDE SEQUENCE [LARGE SCALE GENOMIC DNA]</scope>
    <source>
        <strain evidence="1 2">HDS1380</strain>
    </source>
</reference>
<gene>
    <name evidence="1" type="ORF">ESZ91_06635</name>
</gene>
<dbReference type="Proteomes" id="UP000291269">
    <property type="component" value="Unassembled WGS sequence"/>
</dbReference>